<protein>
    <submittedName>
        <fullName evidence="2">Uncharacterized protein</fullName>
    </submittedName>
</protein>
<dbReference type="Proteomes" id="UP001303046">
    <property type="component" value="Unassembled WGS sequence"/>
</dbReference>
<keyword evidence="3" id="KW-1185">Reference proteome</keyword>
<sequence>MEIITGRFYSILFRSSTPMSSPTIPTGEARPWILSLEVRFAIKTMKPGTAPGPDFPTADLPRASGHPLHITGCTG</sequence>
<accession>A0ABR1C558</accession>
<dbReference type="EMBL" id="JAVFWL010000002">
    <property type="protein sequence ID" value="KAK6733663.1"/>
    <property type="molecule type" value="Genomic_DNA"/>
</dbReference>
<evidence type="ECO:0000313" key="2">
    <source>
        <dbReference type="EMBL" id="KAK6733663.1"/>
    </source>
</evidence>
<evidence type="ECO:0000313" key="3">
    <source>
        <dbReference type="Proteomes" id="UP001303046"/>
    </source>
</evidence>
<feature type="region of interest" description="Disordered" evidence="1">
    <location>
        <begin position="47"/>
        <end position="75"/>
    </location>
</feature>
<gene>
    <name evidence="2" type="primary">Necator_chrII.g5219</name>
    <name evidence="2" type="ORF">RB195_017427</name>
</gene>
<reference evidence="2 3" key="1">
    <citation type="submission" date="2023-08" db="EMBL/GenBank/DDBJ databases">
        <title>A Necator americanus chromosomal reference genome.</title>
        <authorList>
            <person name="Ilik V."/>
            <person name="Petrzelkova K.J."/>
            <person name="Pardy F."/>
            <person name="Fuh T."/>
            <person name="Niatou-Singa F.S."/>
            <person name="Gouil Q."/>
            <person name="Baker L."/>
            <person name="Ritchie M.E."/>
            <person name="Jex A.R."/>
            <person name="Gazzola D."/>
            <person name="Li H."/>
            <person name="Toshio Fujiwara R."/>
            <person name="Zhan B."/>
            <person name="Aroian R.V."/>
            <person name="Pafco B."/>
            <person name="Schwarz E.M."/>
        </authorList>
    </citation>
    <scope>NUCLEOTIDE SEQUENCE [LARGE SCALE GENOMIC DNA]</scope>
    <source>
        <strain evidence="2 3">Aroian</strain>
        <tissue evidence="2">Whole animal</tissue>
    </source>
</reference>
<comment type="caution">
    <text evidence="2">The sequence shown here is derived from an EMBL/GenBank/DDBJ whole genome shotgun (WGS) entry which is preliminary data.</text>
</comment>
<evidence type="ECO:0000256" key="1">
    <source>
        <dbReference type="SAM" id="MobiDB-lite"/>
    </source>
</evidence>
<proteinExistence type="predicted"/>
<name>A0ABR1C558_NECAM</name>
<organism evidence="2 3">
    <name type="scientific">Necator americanus</name>
    <name type="common">Human hookworm</name>
    <dbReference type="NCBI Taxonomy" id="51031"/>
    <lineage>
        <taxon>Eukaryota</taxon>
        <taxon>Metazoa</taxon>
        <taxon>Ecdysozoa</taxon>
        <taxon>Nematoda</taxon>
        <taxon>Chromadorea</taxon>
        <taxon>Rhabditida</taxon>
        <taxon>Rhabditina</taxon>
        <taxon>Rhabditomorpha</taxon>
        <taxon>Strongyloidea</taxon>
        <taxon>Ancylostomatidae</taxon>
        <taxon>Bunostominae</taxon>
        <taxon>Necator</taxon>
    </lineage>
</organism>